<name>A0A7D9LIQ4_PARCT</name>
<evidence type="ECO:0000313" key="2">
    <source>
        <dbReference type="Proteomes" id="UP001152795"/>
    </source>
</evidence>
<dbReference type="OrthoDB" id="10065625at2759"/>
<dbReference type="EMBL" id="CACRXK020017749">
    <property type="protein sequence ID" value="CAB4031578.1"/>
    <property type="molecule type" value="Genomic_DNA"/>
</dbReference>
<dbReference type="AlphaFoldDB" id="A0A7D9LIQ4"/>
<dbReference type="Proteomes" id="UP001152795">
    <property type="component" value="Unassembled WGS sequence"/>
</dbReference>
<proteinExistence type="predicted"/>
<reference evidence="1" key="1">
    <citation type="submission" date="2020-04" db="EMBL/GenBank/DDBJ databases">
        <authorList>
            <person name="Alioto T."/>
            <person name="Alioto T."/>
            <person name="Gomez Garrido J."/>
        </authorList>
    </citation>
    <scope>NUCLEOTIDE SEQUENCE</scope>
    <source>
        <strain evidence="1">A484AB</strain>
    </source>
</reference>
<organism evidence="1 2">
    <name type="scientific">Paramuricea clavata</name>
    <name type="common">Red gorgonian</name>
    <name type="synonym">Violescent sea-whip</name>
    <dbReference type="NCBI Taxonomy" id="317549"/>
    <lineage>
        <taxon>Eukaryota</taxon>
        <taxon>Metazoa</taxon>
        <taxon>Cnidaria</taxon>
        <taxon>Anthozoa</taxon>
        <taxon>Octocorallia</taxon>
        <taxon>Malacalcyonacea</taxon>
        <taxon>Plexauridae</taxon>
        <taxon>Paramuricea</taxon>
    </lineage>
</organism>
<evidence type="ECO:0000313" key="1">
    <source>
        <dbReference type="EMBL" id="CAB4031578.1"/>
    </source>
</evidence>
<keyword evidence="2" id="KW-1185">Reference proteome</keyword>
<protein>
    <submittedName>
        <fullName evidence="1">Uncharacterized protein</fullName>
    </submittedName>
</protein>
<feature type="non-terminal residue" evidence="1">
    <location>
        <position position="1"/>
    </location>
</feature>
<gene>
    <name evidence="1" type="ORF">PACLA_8A063996</name>
</gene>
<comment type="caution">
    <text evidence="1">The sequence shown here is derived from an EMBL/GenBank/DDBJ whole genome shotgun (WGS) entry which is preliminary data.</text>
</comment>
<sequence>TISLTEEEVCVVLKSLDEVKATGPDKIPALLLKNCTVNISSSICQLFNKSLSCGILPSEWKLAKCQHQSDSKKKPYS</sequence>
<accession>A0A7D9LIQ4</accession>